<dbReference type="EMBL" id="MN035881">
    <property type="protein sequence ID" value="QDH90929.1"/>
    <property type="molecule type" value="Genomic_RNA"/>
</dbReference>
<name>A0A514DBE6_9VIRU</name>
<evidence type="ECO:0000313" key="1">
    <source>
        <dbReference type="EMBL" id="QDH90929.1"/>
    </source>
</evidence>
<reference evidence="1" key="1">
    <citation type="submission" date="2019-05" db="EMBL/GenBank/DDBJ databases">
        <title>Metatranscriptomic reconstruction reveals RNA viruses with the potential to shape carbon cycling in soil.</title>
        <authorList>
            <person name="Starr E.P."/>
            <person name="Nuccio E."/>
            <person name="Pett-Ridge J."/>
            <person name="Banfield J.F."/>
            <person name="Firestone M.K."/>
        </authorList>
    </citation>
    <scope>NUCLEOTIDE SEQUENCE</scope>
    <source>
        <strain evidence="1">H1_Bulk_30_scaffold_197</strain>
    </source>
</reference>
<organism evidence="1">
    <name type="scientific">Leviviridae sp</name>
    <dbReference type="NCBI Taxonomy" id="2027243"/>
    <lineage>
        <taxon>Viruses</taxon>
        <taxon>Riboviria</taxon>
        <taxon>Orthornavirae</taxon>
        <taxon>Lenarviricota</taxon>
        <taxon>Leviviricetes</taxon>
        <taxon>Norzivirales</taxon>
        <taxon>Fiersviridae</taxon>
    </lineage>
</organism>
<gene>
    <name evidence="1" type="ORF">H1Bulk30197_000002</name>
</gene>
<sequence length="119" mass="12460">MLTDPQSVTVGGTTTPLPRIEERAETHVYSDRATGTTLYVTQKVAKDGTLRTSASLVKPELVTDPVTGLKSKLSPSVTVSANQPYGVAAGSAEALYDGLTTALQATTKALLKKILNGEK</sequence>
<protein>
    <submittedName>
        <fullName evidence="1">Uncharacterized protein</fullName>
    </submittedName>
</protein>
<accession>A0A514DBE6</accession>
<proteinExistence type="predicted"/>